<dbReference type="PROSITE" id="PS50995">
    <property type="entry name" value="HTH_MARR_2"/>
    <property type="match status" value="1"/>
</dbReference>
<dbReference type="GO" id="GO:0006950">
    <property type="term" value="P:response to stress"/>
    <property type="evidence" value="ECO:0007669"/>
    <property type="project" value="TreeGrafter"/>
</dbReference>
<keyword evidence="4" id="KW-1185">Reference proteome</keyword>
<dbReference type="Proteomes" id="UP000538929">
    <property type="component" value="Unassembled WGS sequence"/>
</dbReference>
<gene>
    <name evidence="3" type="ORF">FNQ90_06670</name>
</gene>
<name>A0A7W3TBQ0_9ACTN</name>
<feature type="compositionally biased region" description="Basic and acidic residues" evidence="1">
    <location>
        <begin position="221"/>
        <end position="235"/>
    </location>
</feature>
<dbReference type="InterPro" id="IPR036390">
    <property type="entry name" value="WH_DNA-bd_sf"/>
</dbReference>
<dbReference type="EMBL" id="VKHT01000125">
    <property type="protein sequence ID" value="MBB0243797.1"/>
    <property type="molecule type" value="Genomic_DNA"/>
</dbReference>
<dbReference type="SUPFAM" id="SSF46785">
    <property type="entry name" value="Winged helix' DNA-binding domain"/>
    <property type="match status" value="1"/>
</dbReference>
<dbReference type="InterPro" id="IPR036388">
    <property type="entry name" value="WH-like_DNA-bd_sf"/>
</dbReference>
<evidence type="ECO:0000256" key="1">
    <source>
        <dbReference type="SAM" id="MobiDB-lite"/>
    </source>
</evidence>
<dbReference type="AlphaFoldDB" id="A0A7W3TBQ0"/>
<comment type="caution">
    <text evidence="3">The sequence shown here is derived from an EMBL/GenBank/DDBJ whole genome shotgun (WGS) entry which is preliminary data.</text>
</comment>
<sequence>MRVNPASSHRRALDAAGAASEVIELLEMLWERGRDAAPTAPVSSSQLRVLYVLERDEGINLRTLGELLGAAPSSVSRLCDRLQAVGFVERMPSATSRRELELWLTPHGRSYLRDLRARREETLLSAISALSPTEQRALVAGLSAFRDAVDGGSVSRLRSTGREGAALGPAGADRAGIGDPADPVEREGGEGMARRPGKMVRESPGDAPGNGVGGSASGTEQRLRSGDPTRTEGTRAQRRSPTGGAGLGAGVRAADDASPTAGRRARTA</sequence>
<evidence type="ECO:0000313" key="3">
    <source>
        <dbReference type="EMBL" id="MBB0243797.1"/>
    </source>
</evidence>
<dbReference type="InterPro" id="IPR039422">
    <property type="entry name" value="MarR/SlyA-like"/>
</dbReference>
<dbReference type="PANTHER" id="PTHR33164">
    <property type="entry name" value="TRANSCRIPTIONAL REGULATOR, MARR FAMILY"/>
    <property type="match status" value="1"/>
</dbReference>
<dbReference type="PANTHER" id="PTHR33164:SF103">
    <property type="entry name" value="REGULATORY PROTEIN MARR"/>
    <property type="match status" value="1"/>
</dbReference>
<dbReference type="GO" id="GO:0003700">
    <property type="term" value="F:DNA-binding transcription factor activity"/>
    <property type="evidence" value="ECO:0007669"/>
    <property type="project" value="InterPro"/>
</dbReference>
<feature type="compositionally biased region" description="Basic and acidic residues" evidence="1">
    <location>
        <begin position="183"/>
        <end position="204"/>
    </location>
</feature>
<feature type="domain" description="HTH marR-type" evidence="2">
    <location>
        <begin position="19"/>
        <end position="147"/>
    </location>
</feature>
<reference evidence="4" key="1">
    <citation type="submission" date="2019-10" db="EMBL/GenBank/DDBJ databases">
        <title>Streptomyces sp. nov., a novel actinobacterium isolated from alkaline environment.</title>
        <authorList>
            <person name="Golinska P."/>
        </authorList>
    </citation>
    <scope>NUCLEOTIDE SEQUENCE [LARGE SCALE GENOMIC DNA]</scope>
    <source>
        <strain evidence="4">DSM 42118</strain>
    </source>
</reference>
<evidence type="ECO:0000313" key="4">
    <source>
        <dbReference type="Proteomes" id="UP000538929"/>
    </source>
</evidence>
<dbReference type="Gene3D" id="1.10.10.10">
    <property type="entry name" value="Winged helix-like DNA-binding domain superfamily/Winged helix DNA-binding domain"/>
    <property type="match status" value="1"/>
</dbReference>
<protein>
    <submittedName>
        <fullName evidence="3">MarR family transcriptional regulator</fullName>
    </submittedName>
</protein>
<accession>A0A7W3TBQ0</accession>
<feature type="region of interest" description="Disordered" evidence="1">
    <location>
        <begin position="152"/>
        <end position="268"/>
    </location>
</feature>
<organism evidence="3 4">
    <name type="scientific">Streptomyces alkaliphilus</name>
    <dbReference type="NCBI Taxonomy" id="1472722"/>
    <lineage>
        <taxon>Bacteria</taxon>
        <taxon>Bacillati</taxon>
        <taxon>Actinomycetota</taxon>
        <taxon>Actinomycetes</taxon>
        <taxon>Kitasatosporales</taxon>
        <taxon>Streptomycetaceae</taxon>
        <taxon>Streptomyces</taxon>
    </lineage>
</organism>
<proteinExistence type="predicted"/>
<dbReference type="InterPro" id="IPR000835">
    <property type="entry name" value="HTH_MarR-typ"/>
</dbReference>
<evidence type="ECO:0000259" key="2">
    <source>
        <dbReference type="PROSITE" id="PS50995"/>
    </source>
</evidence>
<dbReference type="SMART" id="SM00347">
    <property type="entry name" value="HTH_MARR"/>
    <property type="match status" value="1"/>
</dbReference>
<dbReference type="Pfam" id="PF12802">
    <property type="entry name" value="MarR_2"/>
    <property type="match status" value="1"/>
</dbReference>